<name>A0A8H4PGH5_9HYPO</name>
<keyword evidence="6" id="KW-1185">Reference proteome</keyword>
<evidence type="ECO:0000256" key="1">
    <source>
        <dbReference type="ARBA" id="ARBA00001974"/>
    </source>
</evidence>
<organism evidence="5 6">
    <name type="scientific">Fusarium albosuccineum</name>
    <dbReference type="NCBI Taxonomy" id="1237068"/>
    <lineage>
        <taxon>Eukaryota</taxon>
        <taxon>Fungi</taxon>
        <taxon>Dikarya</taxon>
        <taxon>Ascomycota</taxon>
        <taxon>Pezizomycotina</taxon>
        <taxon>Sordariomycetes</taxon>
        <taxon>Hypocreomycetidae</taxon>
        <taxon>Hypocreales</taxon>
        <taxon>Nectriaceae</taxon>
        <taxon>Fusarium</taxon>
        <taxon>Fusarium decemcellulare species complex</taxon>
    </lineage>
</organism>
<proteinExistence type="inferred from homology"/>
<comment type="similarity">
    <text evidence="2">Belongs to the paxM FAD-dependent monooxygenase family.</text>
</comment>
<dbReference type="InterPro" id="IPR036188">
    <property type="entry name" value="FAD/NAD-bd_sf"/>
</dbReference>
<dbReference type="AlphaFoldDB" id="A0A8H4PGH5"/>
<evidence type="ECO:0000313" key="6">
    <source>
        <dbReference type="Proteomes" id="UP000554235"/>
    </source>
</evidence>
<dbReference type="SUPFAM" id="SSF51905">
    <property type="entry name" value="FAD/NAD(P)-binding domain"/>
    <property type="match status" value="1"/>
</dbReference>
<dbReference type="OrthoDB" id="16820at2759"/>
<evidence type="ECO:0000256" key="4">
    <source>
        <dbReference type="ARBA" id="ARBA00023033"/>
    </source>
</evidence>
<accession>A0A8H4PGH5</accession>
<protein>
    <submittedName>
        <fullName evidence="5">FAD binding domain</fullName>
    </submittedName>
</protein>
<dbReference type="PANTHER" id="PTHR13789:SF315">
    <property type="entry name" value="FAD-DEPENDENT MONOOXYGENASE MDPD"/>
    <property type="match status" value="1"/>
</dbReference>
<reference evidence="5 6" key="1">
    <citation type="submission" date="2020-01" db="EMBL/GenBank/DDBJ databases">
        <title>Identification and distribution of gene clusters putatively required for synthesis of sphingolipid metabolism inhibitors in phylogenetically diverse species of the filamentous fungus Fusarium.</title>
        <authorList>
            <person name="Kim H.-S."/>
            <person name="Busman M."/>
            <person name="Brown D.W."/>
            <person name="Divon H."/>
            <person name="Uhlig S."/>
            <person name="Proctor R.H."/>
        </authorList>
    </citation>
    <scope>NUCLEOTIDE SEQUENCE [LARGE SCALE GENOMIC DNA]</scope>
    <source>
        <strain evidence="5 6">NRRL 20459</strain>
    </source>
</reference>
<gene>
    <name evidence="5" type="ORF">FALBO_4290</name>
</gene>
<dbReference type="GO" id="GO:0004497">
    <property type="term" value="F:monooxygenase activity"/>
    <property type="evidence" value="ECO:0007669"/>
    <property type="project" value="UniProtKB-KW"/>
</dbReference>
<dbReference type="EMBL" id="JAADYS010000556">
    <property type="protein sequence ID" value="KAF4468811.1"/>
    <property type="molecule type" value="Genomic_DNA"/>
</dbReference>
<evidence type="ECO:0000313" key="5">
    <source>
        <dbReference type="EMBL" id="KAF4468811.1"/>
    </source>
</evidence>
<evidence type="ECO:0000256" key="2">
    <source>
        <dbReference type="ARBA" id="ARBA00007992"/>
    </source>
</evidence>
<comment type="caution">
    <text evidence="5">The sequence shown here is derived from an EMBL/GenBank/DDBJ whole genome shotgun (WGS) entry which is preliminary data.</text>
</comment>
<dbReference type="Proteomes" id="UP000554235">
    <property type="component" value="Unassembled WGS sequence"/>
</dbReference>
<dbReference type="Gene3D" id="3.50.50.60">
    <property type="entry name" value="FAD/NAD(P)-binding domain"/>
    <property type="match status" value="1"/>
</dbReference>
<keyword evidence="3" id="KW-0560">Oxidoreductase</keyword>
<dbReference type="PANTHER" id="PTHR13789">
    <property type="entry name" value="MONOOXYGENASE"/>
    <property type="match status" value="1"/>
</dbReference>
<comment type="cofactor">
    <cofactor evidence="1">
        <name>FAD</name>
        <dbReference type="ChEBI" id="CHEBI:57692"/>
    </cofactor>
</comment>
<dbReference type="InterPro" id="IPR050493">
    <property type="entry name" value="FAD-dep_Monooxygenase_BioMet"/>
</dbReference>
<keyword evidence="4" id="KW-0503">Monooxygenase</keyword>
<evidence type="ECO:0000256" key="3">
    <source>
        <dbReference type="ARBA" id="ARBA00023002"/>
    </source>
</evidence>
<sequence>MFVNQLLIAIHACGLIDAPPTKEALKQMTRPLGKVFNGPGMHAVYALTPDRLSLTLIHPDDGTSRETWSSNINVAQMKAVFDSAGVTWDPLLAEAMGNLPQGRLTRWQICWRDPQAKWTSVGGHVVQIGDAAHACLPSAANGASMAMEDAQSIAECLRLGGKGRVNLATKVHELLRYQRTALVQRCGFANKSALHDNTMEDIVASDRKPLDYGKWLWAHNAERYATENFDLALASLVSGNPFENTNLPPGHQFEDWDVGKEETGACKFATKDLRSNGDWGCVSVGRCSK</sequence>